<gene>
    <name evidence="4" type="ORF">M6B38_221935</name>
    <name evidence="5" type="ORF">M6B38_350180</name>
</gene>
<dbReference type="PROSITE" id="PS50191">
    <property type="entry name" value="CRAL_TRIO"/>
    <property type="match status" value="1"/>
</dbReference>
<dbReference type="Proteomes" id="UP001140949">
    <property type="component" value="Unassembled WGS sequence"/>
</dbReference>
<comment type="caution">
    <text evidence="4">The sequence shown here is derived from an EMBL/GenBank/DDBJ whole genome shotgun (WGS) entry which is preliminary data.</text>
</comment>
<evidence type="ECO:0000256" key="1">
    <source>
        <dbReference type="SAM" id="MobiDB-lite"/>
    </source>
</evidence>
<evidence type="ECO:0000313" key="4">
    <source>
        <dbReference type="EMBL" id="KAJ6796103.1"/>
    </source>
</evidence>
<sequence length="474" mass="53002">MSGSSMNFQSPNGGGAGERMPKLGLVASSSGVVTPKVLKRMVPRKPLKLGSGQVSEIAMFLLKVAALEAVRRLSRVRCPFVWRAVQALQFLSYTPLKWIQRWYPLKIIVKGVQNFSRPLLFLSIATAFSDHSEDRESTIDDVNGSQPDSESPNEPSSSELRSCDDDAKNVTSESWLVQLDGELKKQGVSLPERISEDELRRFYNAANGDISCLVSSLKRTIRWRETYYILSSQELEAWSHLVFWHGVDIMHRPCLIVRLGIACCSLRPHDRPRFAQALVSQVEYGVQHLINEADPTITVIMDGEGLTPMRFPMQMLRSFSTLMQNHYPNRLGALFIVRLPPVVRVIAQTFIQVLKPSTRKKLRIEGETYHKVLSEFLETVPAVLDGKCRCSKCRKILAGYAWESRAEEIIGRGTGENASDDESTSNAYAIDQLTSSGNYDHILRSALVVILMLLIAIAFLGGIYDLDSLSSLPL</sequence>
<evidence type="ECO:0000259" key="3">
    <source>
        <dbReference type="PROSITE" id="PS50191"/>
    </source>
</evidence>
<dbReference type="SMART" id="SM00516">
    <property type="entry name" value="SEC14"/>
    <property type="match status" value="1"/>
</dbReference>
<dbReference type="SUPFAM" id="SSF52087">
    <property type="entry name" value="CRAL/TRIO domain"/>
    <property type="match status" value="1"/>
</dbReference>
<evidence type="ECO:0000256" key="2">
    <source>
        <dbReference type="SAM" id="Phobius"/>
    </source>
</evidence>
<feature type="transmembrane region" description="Helical" evidence="2">
    <location>
        <begin position="442"/>
        <end position="464"/>
    </location>
</feature>
<protein>
    <recommendedName>
        <fullName evidence="3">CRAL-TRIO domain-containing protein</fullName>
    </recommendedName>
</protein>
<dbReference type="PANTHER" id="PTHR47041:SF2">
    <property type="entry name" value="SEC14 CYTOSOLIC FACTOR FAMILY PROTEIN _ PHOSPHOGLYCERIDE TRANSFER FAMILY PROTEIN"/>
    <property type="match status" value="1"/>
</dbReference>
<name>A0AAX6DWD3_IRIPA</name>
<evidence type="ECO:0000313" key="6">
    <source>
        <dbReference type="Proteomes" id="UP001140949"/>
    </source>
</evidence>
<keyword evidence="2" id="KW-0472">Membrane</keyword>
<feature type="domain" description="CRAL-TRIO" evidence="3">
    <location>
        <begin position="231"/>
        <end position="392"/>
    </location>
</feature>
<dbReference type="CDD" id="cd00170">
    <property type="entry name" value="SEC14"/>
    <property type="match status" value="1"/>
</dbReference>
<feature type="compositionally biased region" description="Low complexity" evidence="1">
    <location>
        <begin position="145"/>
        <end position="160"/>
    </location>
</feature>
<dbReference type="AlphaFoldDB" id="A0AAX6DWD3"/>
<dbReference type="Pfam" id="PF00650">
    <property type="entry name" value="CRAL_TRIO"/>
    <property type="match status" value="1"/>
</dbReference>
<reference evidence="4" key="2">
    <citation type="submission" date="2023-04" db="EMBL/GenBank/DDBJ databases">
        <authorList>
            <person name="Bruccoleri R.E."/>
            <person name="Oakeley E.J."/>
            <person name="Faust A.-M."/>
            <person name="Dessus-Babus S."/>
            <person name="Altorfer M."/>
            <person name="Burckhardt D."/>
            <person name="Oertli M."/>
            <person name="Naumann U."/>
            <person name="Petersen F."/>
            <person name="Wong J."/>
        </authorList>
    </citation>
    <scope>NUCLEOTIDE SEQUENCE</scope>
    <source>
        <strain evidence="4">GSM-AAB239-AS_SAM_17_03QT</strain>
        <tissue evidence="4">Leaf</tissue>
    </source>
</reference>
<dbReference type="Gene3D" id="3.40.525.10">
    <property type="entry name" value="CRAL-TRIO lipid binding domain"/>
    <property type="match status" value="1"/>
</dbReference>
<accession>A0AAX6DWD3</accession>
<dbReference type="InterPro" id="IPR001251">
    <property type="entry name" value="CRAL-TRIO_dom"/>
</dbReference>
<feature type="region of interest" description="Disordered" evidence="1">
    <location>
        <begin position="133"/>
        <end position="164"/>
    </location>
</feature>
<keyword evidence="2" id="KW-1133">Transmembrane helix</keyword>
<keyword evidence="2" id="KW-0812">Transmembrane</keyword>
<proteinExistence type="predicted"/>
<dbReference type="EMBL" id="JANAVB010016999">
    <property type="protein sequence ID" value="KAJ6831074.1"/>
    <property type="molecule type" value="Genomic_DNA"/>
</dbReference>
<keyword evidence="6" id="KW-1185">Reference proteome</keyword>
<dbReference type="EMBL" id="JANAVB010041419">
    <property type="protein sequence ID" value="KAJ6796103.1"/>
    <property type="molecule type" value="Genomic_DNA"/>
</dbReference>
<dbReference type="PANTHER" id="PTHR47041">
    <property type="entry name" value="SEC14 CYTOSOLIC FACTOR FAMILY PROTEIN / PHOSPHOGLYCERIDE TRANSFER FAMILY PROTEIN"/>
    <property type="match status" value="1"/>
</dbReference>
<evidence type="ECO:0000313" key="5">
    <source>
        <dbReference type="EMBL" id="KAJ6831074.1"/>
    </source>
</evidence>
<reference evidence="4" key="1">
    <citation type="journal article" date="2023" name="GigaByte">
        <title>Genome assembly of the bearded iris, Iris pallida Lam.</title>
        <authorList>
            <person name="Bruccoleri R.E."/>
            <person name="Oakeley E.J."/>
            <person name="Faust A.M.E."/>
            <person name="Altorfer M."/>
            <person name="Dessus-Babus S."/>
            <person name="Burckhardt D."/>
            <person name="Oertli M."/>
            <person name="Naumann U."/>
            <person name="Petersen F."/>
            <person name="Wong J."/>
        </authorList>
    </citation>
    <scope>NUCLEOTIDE SEQUENCE</scope>
    <source>
        <strain evidence="4">GSM-AAB239-AS_SAM_17_03QT</strain>
    </source>
</reference>
<dbReference type="InterPro" id="IPR036865">
    <property type="entry name" value="CRAL-TRIO_dom_sf"/>
</dbReference>
<organism evidence="4 6">
    <name type="scientific">Iris pallida</name>
    <name type="common">Sweet iris</name>
    <dbReference type="NCBI Taxonomy" id="29817"/>
    <lineage>
        <taxon>Eukaryota</taxon>
        <taxon>Viridiplantae</taxon>
        <taxon>Streptophyta</taxon>
        <taxon>Embryophyta</taxon>
        <taxon>Tracheophyta</taxon>
        <taxon>Spermatophyta</taxon>
        <taxon>Magnoliopsida</taxon>
        <taxon>Liliopsida</taxon>
        <taxon>Asparagales</taxon>
        <taxon>Iridaceae</taxon>
        <taxon>Iridoideae</taxon>
        <taxon>Irideae</taxon>
        <taxon>Iris</taxon>
    </lineage>
</organism>